<dbReference type="PANTHER" id="PTHR43201:SF5">
    <property type="entry name" value="MEDIUM-CHAIN ACYL-COA LIGASE ACSF2, MITOCHONDRIAL"/>
    <property type="match status" value="1"/>
</dbReference>
<dbReference type="EMBL" id="JBHSXS010000068">
    <property type="protein sequence ID" value="MFC6887094.1"/>
    <property type="molecule type" value="Genomic_DNA"/>
</dbReference>
<dbReference type="InterPro" id="IPR000873">
    <property type="entry name" value="AMP-dep_synth/lig_dom"/>
</dbReference>
<protein>
    <submittedName>
        <fullName evidence="4">Fatty acid CoA ligase family protein</fullName>
    </submittedName>
</protein>
<evidence type="ECO:0000256" key="1">
    <source>
        <dbReference type="ARBA" id="ARBA00006432"/>
    </source>
</evidence>
<organism evidence="4 5">
    <name type="scientific">Actinomadura yumaensis</name>
    <dbReference type="NCBI Taxonomy" id="111807"/>
    <lineage>
        <taxon>Bacteria</taxon>
        <taxon>Bacillati</taxon>
        <taxon>Actinomycetota</taxon>
        <taxon>Actinomycetes</taxon>
        <taxon>Streptosporangiales</taxon>
        <taxon>Thermomonosporaceae</taxon>
        <taxon>Actinomadura</taxon>
    </lineage>
</organism>
<sequence>MVTDIAALVEEQLRERPDVTACLTTGRTPTATTYAQMAESVDHTALVLERAGLRPGTRTVILVPPGDELVTLVLAVFRIRAVPVVVDPGLAPAAVRACLREAAPEAFIGVPRAQAARLLLGWARRETRVAVTVGPRRFWLGHTLAGLRAATPPRAGDWTLPTPDRLAVIAYTSGSTGPPKGVPLRYRHLAAQFELMAPLEVWRPGTPVMSTFPPFTLACAAFGATAVIPDMDPRHPARADPAALVRDLRRHRVAGLFAAPALLDKIARYCDARGVTLDSVTEVLTAGAPLPLAVAERLRRNLTGEARLLSVYGATECMPVAAIEARELAETGAATARGDGTCLGAPLPGVLVRVIGVGDQPVHRWSDELMVPPGTLGEITVASPAVSDPYLHQPAATRRARIVDGERIVHRMGDLGRFDERGRLWFAGRASERVRTADGELYTDQVEPVLAAVPGVHRTALVGVGPPGAQIPVLCVEPEGKPSPRERRRIADDISALAAERRPVPGLRVLFARRFPVDARHNSKIRRAELAVWAAGRLPTGRGRA</sequence>
<evidence type="ECO:0000313" key="5">
    <source>
        <dbReference type="Proteomes" id="UP001596380"/>
    </source>
</evidence>
<dbReference type="RefSeq" id="WP_160826964.1">
    <property type="nucleotide sequence ID" value="NZ_JBHSXS010000068.1"/>
</dbReference>
<dbReference type="Proteomes" id="UP001596380">
    <property type="component" value="Unassembled WGS sequence"/>
</dbReference>
<keyword evidence="5" id="KW-1185">Reference proteome</keyword>
<dbReference type="PANTHER" id="PTHR43201">
    <property type="entry name" value="ACYL-COA SYNTHETASE"/>
    <property type="match status" value="1"/>
</dbReference>
<dbReference type="InterPro" id="IPR020845">
    <property type="entry name" value="AMP-binding_CS"/>
</dbReference>
<dbReference type="Gene3D" id="3.40.50.12780">
    <property type="entry name" value="N-terminal domain of ligase-like"/>
    <property type="match status" value="1"/>
</dbReference>
<dbReference type="InterPro" id="IPR042099">
    <property type="entry name" value="ANL_N_sf"/>
</dbReference>
<evidence type="ECO:0000259" key="3">
    <source>
        <dbReference type="Pfam" id="PF00501"/>
    </source>
</evidence>
<feature type="domain" description="AMP-dependent synthetase/ligase" evidence="3">
    <location>
        <begin position="10"/>
        <end position="391"/>
    </location>
</feature>
<keyword evidence="2 4" id="KW-0436">Ligase</keyword>
<name>A0ABW2D2F5_9ACTN</name>
<dbReference type="PROSITE" id="PS00455">
    <property type="entry name" value="AMP_BINDING"/>
    <property type="match status" value="1"/>
</dbReference>
<reference evidence="5" key="1">
    <citation type="journal article" date="2019" name="Int. J. Syst. Evol. Microbiol.">
        <title>The Global Catalogue of Microorganisms (GCM) 10K type strain sequencing project: providing services to taxonomists for standard genome sequencing and annotation.</title>
        <authorList>
            <consortium name="The Broad Institute Genomics Platform"/>
            <consortium name="The Broad Institute Genome Sequencing Center for Infectious Disease"/>
            <person name="Wu L."/>
            <person name="Ma J."/>
        </authorList>
    </citation>
    <scope>NUCLEOTIDE SEQUENCE [LARGE SCALE GENOMIC DNA]</scope>
    <source>
        <strain evidence="5">JCM 3369</strain>
    </source>
</reference>
<evidence type="ECO:0000256" key="2">
    <source>
        <dbReference type="ARBA" id="ARBA00022598"/>
    </source>
</evidence>
<accession>A0ABW2D2F5</accession>
<dbReference type="NCBIfam" id="NF006754">
    <property type="entry name" value="PRK09274.1"/>
    <property type="match status" value="1"/>
</dbReference>
<evidence type="ECO:0000313" key="4">
    <source>
        <dbReference type="EMBL" id="MFC6887094.1"/>
    </source>
</evidence>
<gene>
    <name evidence="4" type="ORF">ACFQKB_45530</name>
</gene>
<comment type="similarity">
    <text evidence="1">Belongs to the ATP-dependent AMP-binding enzyme family.</text>
</comment>
<dbReference type="Pfam" id="PF00501">
    <property type="entry name" value="AMP-binding"/>
    <property type="match status" value="1"/>
</dbReference>
<dbReference type="GO" id="GO:0016874">
    <property type="term" value="F:ligase activity"/>
    <property type="evidence" value="ECO:0007669"/>
    <property type="project" value="UniProtKB-KW"/>
</dbReference>
<comment type="caution">
    <text evidence="4">The sequence shown here is derived from an EMBL/GenBank/DDBJ whole genome shotgun (WGS) entry which is preliminary data.</text>
</comment>
<proteinExistence type="inferred from homology"/>
<dbReference type="SUPFAM" id="SSF56801">
    <property type="entry name" value="Acetyl-CoA synthetase-like"/>
    <property type="match status" value="1"/>
</dbReference>